<dbReference type="SUPFAM" id="SSF55154">
    <property type="entry name" value="CYTH-like phosphatases"/>
    <property type="match status" value="1"/>
</dbReference>
<evidence type="ECO:0000259" key="1">
    <source>
        <dbReference type="PROSITE" id="PS51707"/>
    </source>
</evidence>
<dbReference type="InterPro" id="IPR033469">
    <property type="entry name" value="CYTH-like_dom_sf"/>
</dbReference>
<dbReference type="SMART" id="SM01118">
    <property type="entry name" value="CYTH"/>
    <property type="match status" value="1"/>
</dbReference>
<dbReference type="CDD" id="cd07756">
    <property type="entry name" value="CYTH-like_Pase_CHAD"/>
    <property type="match status" value="1"/>
</dbReference>
<evidence type="ECO:0000259" key="2">
    <source>
        <dbReference type="PROSITE" id="PS51708"/>
    </source>
</evidence>
<gene>
    <name evidence="3" type="ORF">NEE01_00140</name>
</gene>
<organism evidence="3 4">
    <name type="scientific">Sphingomonas lycopersici</name>
    <dbReference type="NCBI Taxonomy" id="2951807"/>
    <lineage>
        <taxon>Bacteria</taxon>
        <taxon>Pseudomonadati</taxon>
        <taxon>Pseudomonadota</taxon>
        <taxon>Alphaproteobacteria</taxon>
        <taxon>Sphingomonadales</taxon>
        <taxon>Sphingomonadaceae</taxon>
        <taxon>Sphingomonas</taxon>
    </lineage>
</organism>
<dbReference type="EMBL" id="JANFAV010000001">
    <property type="protein sequence ID" value="MCW6533182.1"/>
    <property type="molecule type" value="Genomic_DNA"/>
</dbReference>
<keyword evidence="4" id="KW-1185">Reference proteome</keyword>
<accession>A0AA41Z353</accession>
<dbReference type="Pfam" id="PF05235">
    <property type="entry name" value="CHAD"/>
    <property type="match status" value="1"/>
</dbReference>
<dbReference type="InterPro" id="IPR007899">
    <property type="entry name" value="CHAD_dom"/>
</dbReference>
<evidence type="ECO:0000313" key="3">
    <source>
        <dbReference type="EMBL" id="MCW6533182.1"/>
    </source>
</evidence>
<evidence type="ECO:0000313" key="4">
    <source>
        <dbReference type="Proteomes" id="UP001165565"/>
    </source>
</evidence>
<protein>
    <submittedName>
        <fullName evidence="3">CHAD domain-containing protein</fullName>
    </submittedName>
</protein>
<dbReference type="SMART" id="SM00880">
    <property type="entry name" value="CHAD"/>
    <property type="match status" value="1"/>
</dbReference>
<dbReference type="Gene3D" id="1.40.20.10">
    <property type="entry name" value="CHAD domain"/>
    <property type="match status" value="1"/>
</dbReference>
<dbReference type="GO" id="GO:0046872">
    <property type="term" value="F:metal ion binding"/>
    <property type="evidence" value="ECO:0007669"/>
    <property type="project" value="TreeGrafter"/>
</dbReference>
<dbReference type="Gene3D" id="2.40.320.10">
    <property type="entry name" value="Hypothetical Protein Pfu-838710-001"/>
    <property type="match status" value="1"/>
</dbReference>
<sequence>MTGTLEVELKLELDPGDRSRLDLIDLFGAGGATDHLVTTYFDTPGGDVRNAGCALRIRQQGEARVQTIKAAKDKATGLFTRTEWSRAVTGDRPVLDATSGPFGHALRAIGIDRLTPQIVSDFHRTHGLIDRDGGEIEWAVDDGAIRAGGSVAPLCEIELELRRGPPGLLFDLAHRIADRLPVRIAVISKAERGYRLLDQTAGSPARAEPVALDRDATVAAAFPVIAHACLRQFRLNEPLVLAAGEAEPVHQARVALRRLRTALWLHRPLFAGDPQAASLDTELRWLTARLGEVRNLDALIPRADPDLGERLRAAREQALAALQADLASARARLAMIQVVEWLTVGGWRTQPQDLALLTETVVPFAADALDALRKRLKRRGKKLARLGSKERHKVRITAKKLRYASEFFATLFPSPKAARRQAAFRDAVSALQDYLGELNDLDLERRVLKRVGIDPGKPHPHRKRRAKLLRHAEHAYDELVAAKRFWRGQAISA</sequence>
<dbReference type="Proteomes" id="UP001165565">
    <property type="component" value="Unassembled WGS sequence"/>
</dbReference>
<dbReference type="InterPro" id="IPR038186">
    <property type="entry name" value="CHAD_dom_sf"/>
</dbReference>
<dbReference type="InterPro" id="IPR039013">
    <property type="entry name" value="YgiF"/>
</dbReference>
<comment type="caution">
    <text evidence="3">The sequence shown here is derived from an EMBL/GenBank/DDBJ whole genome shotgun (WGS) entry which is preliminary data.</text>
</comment>
<proteinExistence type="predicted"/>
<reference evidence="3" key="1">
    <citation type="submission" date="2022-06" db="EMBL/GenBank/DDBJ databases">
        <title>Sphingomonas sp. nov. isolated from rhizosphere soil of tomato.</title>
        <authorList>
            <person name="Dong H."/>
            <person name="Gao R."/>
        </authorList>
    </citation>
    <scope>NUCLEOTIDE SEQUENCE</scope>
    <source>
        <strain evidence="3">MMSM24</strain>
    </source>
</reference>
<dbReference type="RefSeq" id="WP_265267232.1">
    <property type="nucleotide sequence ID" value="NZ_JANFAV010000001.1"/>
</dbReference>
<dbReference type="Pfam" id="PF01928">
    <property type="entry name" value="CYTH"/>
    <property type="match status" value="1"/>
</dbReference>
<dbReference type="GO" id="GO:0050355">
    <property type="term" value="F:inorganic triphosphate phosphatase activity"/>
    <property type="evidence" value="ECO:0007669"/>
    <property type="project" value="InterPro"/>
</dbReference>
<feature type="domain" description="CHAD" evidence="2">
    <location>
        <begin position="215"/>
        <end position="485"/>
    </location>
</feature>
<feature type="domain" description="CYTH" evidence="1">
    <location>
        <begin position="4"/>
        <end position="200"/>
    </location>
</feature>
<dbReference type="PANTHER" id="PTHR39569:SF1">
    <property type="entry name" value="INORGANIC TRIPHOSPHATASE"/>
    <property type="match status" value="1"/>
</dbReference>
<dbReference type="InterPro" id="IPR023577">
    <property type="entry name" value="CYTH_domain"/>
</dbReference>
<name>A0AA41Z353_9SPHN</name>
<dbReference type="PROSITE" id="PS51708">
    <property type="entry name" value="CHAD"/>
    <property type="match status" value="1"/>
</dbReference>
<dbReference type="PROSITE" id="PS51707">
    <property type="entry name" value="CYTH"/>
    <property type="match status" value="1"/>
</dbReference>
<dbReference type="PANTHER" id="PTHR39569">
    <property type="entry name" value="INORGANIC TRIPHOSPHATASE"/>
    <property type="match status" value="1"/>
</dbReference>
<dbReference type="AlphaFoldDB" id="A0AA41Z353"/>